<keyword evidence="2" id="KW-1185">Reference proteome</keyword>
<organism evidence="1 2">
    <name type="scientific">Neophaeococcomyces mojaviensis</name>
    <dbReference type="NCBI Taxonomy" id="3383035"/>
    <lineage>
        <taxon>Eukaryota</taxon>
        <taxon>Fungi</taxon>
        <taxon>Dikarya</taxon>
        <taxon>Ascomycota</taxon>
        <taxon>Pezizomycotina</taxon>
        <taxon>Eurotiomycetes</taxon>
        <taxon>Chaetothyriomycetidae</taxon>
        <taxon>Chaetothyriales</taxon>
        <taxon>Chaetothyriales incertae sedis</taxon>
        <taxon>Neophaeococcomyces</taxon>
    </lineage>
</organism>
<reference evidence="1" key="1">
    <citation type="submission" date="2022-10" db="EMBL/GenBank/DDBJ databases">
        <title>Culturing micro-colonial fungi from biological soil crusts in the Mojave desert and describing Neophaeococcomyces mojavensis, and introducing the new genera and species Taxawa tesnikishii.</title>
        <authorList>
            <person name="Kurbessoian T."/>
            <person name="Stajich J.E."/>
        </authorList>
    </citation>
    <scope>NUCLEOTIDE SEQUENCE</scope>
    <source>
        <strain evidence="1">JES_112</strain>
    </source>
</reference>
<evidence type="ECO:0000313" key="1">
    <source>
        <dbReference type="EMBL" id="KAJ9660656.1"/>
    </source>
</evidence>
<protein>
    <submittedName>
        <fullName evidence="1">Uncharacterized protein</fullName>
    </submittedName>
</protein>
<proteinExistence type="predicted"/>
<dbReference type="Proteomes" id="UP001172386">
    <property type="component" value="Unassembled WGS sequence"/>
</dbReference>
<sequence>MPSSEAPQKSKRFELPTLSGGRPRLTTTPSHLLPATALFHGPHSRNASRNSLNYPQTPADDKPQRLPRATPPTASFSVPRTSHVSEKSYGPTQQARADVIRGGGGGKKEDDFRADAVWAEMQKTLADVELSAMSSSHVFSSTHAKALEDLRNAQLGLAQAWAKSEADEMVDEEFGNEAPEQSAVGTMKRGMFSGGSPASAQGRRSRQGSSSSVSGRNLEEETERDIRLARQRREANDRYFQQVNRGVLDVVSKLDEVANAMRRVEKESREIWNDSSGSEDMGDVTEIDASRSAGVLGESAVDTDTDVLVDSPVESKRR</sequence>
<accession>A0ACC3AE52</accession>
<evidence type="ECO:0000313" key="2">
    <source>
        <dbReference type="Proteomes" id="UP001172386"/>
    </source>
</evidence>
<gene>
    <name evidence="1" type="ORF">H2198_002398</name>
</gene>
<name>A0ACC3AE52_9EURO</name>
<comment type="caution">
    <text evidence="1">The sequence shown here is derived from an EMBL/GenBank/DDBJ whole genome shotgun (WGS) entry which is preliminary data.</text>
</comment>
<dbReference type="EMBL" id="JAPDRQ010000029">
    <property type="protein sequence ID" value="KAJ9660656.1"/>
    <property type="molecule type" value="Genomic_DNA"/>
</dbReference>